<feature type="transmembrane region" description="Helical" evidence="1">
    <location>
        <begin position="46"/>
        <end position="65"/>
    </location>
</feature>
<evidence type="ECO:0000256" key="1">
    <source>
        <dbReference type="SAM" id="Phobius"/>
    </source>
</evidence>
<name>A0ABW9UUS3_9SPHN</name>
<evidence type="ECO:0000313" key="2">
    <source>
        <dbReference type="EMBL" id="MXO67716.1"/>
    </source>
</evidence>
<dbReference type="Proteomes" id="UP000444401">
    <property type="component" value="Unassembled WGS sequence"/>
</dbReference>
<keyword evidence="1" id="KW-1133">Transmembrane helix</keyword>
<keyword evidence="1" id="KW-0472">Membrane</keyword>
<dbReference type="EMBL" id="WTYO01000001">
    <property type="protein sequence ID" value="MXO67716.1"/>
    <property type="molecule type" value="Genomic_DNA"/>
</dbReference>
<organism evidence="2 3">
    <name type="scientific">Pelagerythrobacter marinus</name>
    <dbReference type="NCBI Taxonomy" id="538382"/>
    <lineage>
        <taxon>Bacteria</taxon>
        <taxon>Pseudomonadati</taxon>
        <taxon>Pseudomonadota</taxon>
        <taxon>Alphaproteobacteria</taxon>
        <taxon>Sphingomonadales</taxon>
        <taxon>Erythrobacteraceae</taxon>
        <taxon>Pelagerythrobacter</taxon>
    </lineage>
</organism>
<sequence length="76" mass="8560">MSEHSEPSDSPKDDKPIRPNLIGVVTGVLSLMLFGVSHFTLGFPDMFIHVLMLPVIIGLVTRWSVNLNYTNTYRDE</sequence>
<protein>
    <submittedName>
        <fullName evidence="2">Uncharacterized protein</fullName>
    </submittedName>
</protein>
<proteinExistence type="predicted"/>
<dbReference type="RefSeq" id="WP_160732344.1">
    <property type="nucleotide sequence ID" value="NZ_WTYO01000001.1"/>
</dbReference>
<comment type="caution">
    <text evidence="2">The sequence shown here is derived from an EMBL/GenBank/DDBJ whole genome shotgun (WGS) entry which is preliminary data.</text>
</comment>
<keyword evidence="1" id="KW-0812">Transmembrane</keyword>
<evidence type="ECO:0000313" key="3">
    <source>
        <dbReference type="Proteomes" id="UP000444401"/>
    </source>
</evidence>
<gene>
    <name evidence="2" type="ORF">GRI72_02565</name>
</gene>
<keyword evidence="3" id="KW-1185">Reference proteome</keyword>
<reference evidence="2 3" key="1">
    <citation type="submission" date="2019-12" db="EMBL/GenBank/DDBJ databases">
        <title>Genomic-based taxomic classification of the family Erythrobacteraceae.</title>
        <authorList>
            <person name="Xu L."/>
        </authorList>
    </citation>
    <scope>NUCLEOTIDE SEQUENCE [LARGE SCALE GENOMIC DNA]</scope>
    <source>
        <strain evidence="2 3">H32</strain>
    </source>
</reference>
<accession>A0ABW9UUS3</accession>
<feature type="transmembrane region" description="Helical" evidence="1">
    <location>
        <begin position="21"/>
        <end position="40"/>
    </location>
</feature>